<accession>A0A0V1GE69</accession>
<comment type="caution">
    <text evidence="1">The sequence shown here is derived from an EMBL/GenBank/DDBJ whole genome shotgun (WGS) entry which is preliminary data.</text>
</comment>
<evidence type="ECO:0000313" key="1">
    <source>
        <dbReference type="EMBL" id="KRY96416.1"/>
    </source>
</evidence>
<dbReference type="Proteomes" id="UP000054805">
    <property type="component" value="Unassembled WGS sequence"/>
</dbReference>
<dbReference type="EMBL" id="JYDS01003199">
    <property type="protein sequence ID" value="KRY96416.1"/>
    <property type="molecule type" value="Genomic_DNA"/>
</dbReference>
<sequence>LRSIFYSGGVAKICVQLLKGNSAWLNKSPS</sequence>
<organism evidence="1 2">
    <name type="scientific">Trichinella pseudospiralis</name>
    <name type="common">Parasitic roundworm</name>
    <dbReference type="NCBI Taxonomy" id="6337"/>
    <lineage>
        <taxon>Eukaryota</taxon>
        <taxon>Metazoa</taxon>
        <taxon>Ecdysozoa</taxon>
        <taxon>Nematoda</taxon>
        <taxon>Enoplea</taxon>
        <taxon>Dorylaimia</taxon>
        <taxon>Trichinellida</taxon>
        <taxon>Trichinellidae</taxon>
        <taxon>Trichinella</taxon>
    </lineage>
</organism>
<name>A0A0V1GE69_TRIPS</name>
<dbReference type="AlphaFoldDB" id="A0A0V1GE69"/>
<feature type="non-terminal residue" evidence="1">
    <location>
        <position position="30"/>
    </location>
</feature>
<keyword evidence="2" id="KW-1185">Reference proteome</keyword>
<reference evidence="1 2" key="1">
    <citation type="submission" date="2015-01" db="EMBL/GenBank/DDBJ databases">
        <title>Evolution of Trichinella species and genotypes.</title>
        <authorList>
            <person name="Korhonen P.K."/>
            <person name="Edoardo P."/>
            <person name="Giuseppe L.R."/>
            <person name="Gasser R.B."/>
        </authorList>
    </citation>
    <scope>NUCLEOTIDE SEQUENCE [LARGE SCALE GENOMIC DNA]</scope>
    <source>
        <strain evidence="1">ISS588</strain>
    </source>
</reference>
<evidence type="ECO:0000313" key="2">
    <source>
        <dbReference type="Proteomes" id="UP000054805"/>
    </source>
</evidence>
<feature type="non-terminal residue" evidence="1">
    <location>
        <position position="1"/>
    </location>
</feature>
<proteinExistence type="predicted"/>
<protein>
    <submittedName>
        <fullName evidence="1">Uncharacterized protein</fullName>
    </submittedName>
</protein>
<gene>
    <name evidence="1" type="ORF">T4B_13803</name>
</gene>